<protein>
    <submittedName>
        <fullName evidence="1">Uncharacterized protein</fullName>
    </submittedName>
</protein>
<keyword evidence="2" id="KW-1185">Reference proteome</keyword>
<name>A0A3P7RT08_DIBLA</name>
<evidence type="ECO:0000313" key="2">
    <source>
        <dbReference type="Proteomes" id="UP000281553"/>
    </source>
</evidence>
<gene>
    <name evidence="1" type="ORF">DILT_LOCUS19217</name>
</gene>
<reference evidence="1 2" key="1">
    <citation type="submission" date="2018-11" db="EMBL/GenBank/DDBJ databases">
        <authorList>
            <consortium name="Pathogen Informatics"/>
        </authorList>
    </citation>
    <scope>NUCLEOTIDE SEQUENCE [LARGE SCALE GENOMIC DNA]</scope>
</reference>
<proteinExistence type="predicted"/>
<evidence type="ECO:0000313" key="1">
    <source>
        <dbReference type="EMBL" id="VDN43909.1"/>
    </source>
</evidence>
<dbReference type="Proteomes" id="UP000281553">
    <property type="component" value="Unassembled WGS sequence"/>
</dbReference>
<sequence length="54" mass="5801">MPAIDTICEDTECTASKLLAALGRSIQDGGQAPFSINFTMVDEWVPPPFTPMDA</sequence>
<dbReference type="EMBL" id="UYRU01109558">
    <property type="protein sequence ID" value="VDN43909.1"/>
    <property type="molecule type" value="Genomic_DNA"/>
</dbReference>
<accession>A0A3P7RT08</accession>
<feature type="non-terminal residue" evidence="1">
    <location>
        <position position="54"/>
    </location>
</feature>
<dbReference type="OrthoDB" id="10611240at2759"/>
<dbReference type="AlphaFoldDB" id="A0A3P7RT08"/>
<organism evidence="1 2">
    <name type="scientific">Dibothriocephalus latus</name>
    <name type="common">Fish tapeworm</name>
    <name type="synonym">Diphyllobothrium latum</name>
    <dbReference type="NCBI Taxonomy" id="60516"/>
    <lineage>
        <taxon>Eukaryota</taxon>
        <taxon>Metazoa</taxon>
        <taxon>Spiralia</taxon>
        <taxon>Lophotrochozoa</taxon>
        <taxon>Platyhelminthes</taxon>
        <taxon>Cestoda</taxon>
        <taxon>Eucestoda</taxon>
        <taxon>Diphyllobothriidea</taxon>
        <taxon>Diphyllobothriidae</taxon>
        <taxon>Dibothriocephalus</taxon>
    </lineage>
</organism>